<dbReference type="Gene3D" id="1.20.58.2200">
    <property type="match status" value="1"/>
</dbReference>
<feature type="chain" id="PRO_5045406281" description="FimV N-terminal domain-containing protein" evidence="2">
    <location>
        <begin position="23"/>
        <end position="923"/>
    </location>
</feature>
<protein>
    <recommendedName>
        <fullName evidence="3">FimV N-terminal domain-containing protein</fullName>
    </recommendedName>
</protein>
<name>A0ABS3ZCM0_9GAMM</name>
<keyword evidence="2" id="KW-0732">Signal</keyword>
<dbReference type="InterPro" id="IPR020011">
    <property type="entry name" value="FimV_C"/>
</dbReference>
<feature type="compositionally biased region" description="Low complexity" evidence="1">
    <location>
        <begin position="305"/>
        <end position="321"/>
    </location>
</feature>
<keyword evidence="5" id="KW-1185">Reference proteome</keyword>
<feature type="compositionally biased region" description="Acidic residues" evidence="1">
    <location>
        <begin position="725"/>
        <end position="760"/>
    </location>
</feature>
<feature type="signal peptide" evidence="2">
    <location>
        <begin position="1"/>
        <end position="22"/>
    </location>
</feature>
<dbReference type="Pfam" id="PF25800">
    <property type="entry name" value="FimV_N"/>
    <property type="match status" value="1"/>
</dbReference>
<feature type="region of interest" description="Disordered" evidence="1">
    <location>
        <begin position="137"/>
        <end position="165"/>
    </location>
</feature>
<dbReference type="InterPro" id="IPR038440">
    <property type="entry name" value="FimV_C_sf"/>
</dbReference>
<accession>A0ABS3ZCM0</accession>
<evidence type="ECO:0000313" key="5">
    <source>
        <dbReference type="Proteomes" id="UP000810171"/>
    </source>
</evidence>
<reference evidence="4 5" key="1">
    <citation type="submission" date="2020-09" db="EMBL/GenBank/DDBJ databases">
        <authorList>
            <person name="Tanuku N.R.S."/>
        </authorList>
    </citation>
    <scope>NUCLEOTIDE SEQUENCE [LARGE SCALE GENOMIC DNA]</scope>
    <source>
        <strain evidence="4 5">AK62</strain>
    </source>
</reference>
<feature type="compositionally biased region" description="Acidic residues" evidence="1">
    <location>
        <begin position="699"/>
        <end position="717"/>
    </location>
</feature>
<feature type="compositionally biased region" description="Acidic residues" evidence="1">
    <location>
        <begin position="591"/>
        <end position="608"/>
    </location>
</feature>
<dbReference type="NCBIfam" id="TIGR03504">
    <property type="entry name" value="FimV_Cterm"/>
    <property type="match status" value="1"/>
</dbReference>
<dbReference type="InterPro" id="IPR020012">
    <property type="entry name" value="LysM_FimV"/>
</dbReference>
<evidence type="ECO:0000259" key="3">
    <source>
        <dbReference type="Pfam" id="PF25800"/>
    </source>
</evidence>
<feature type="region of interest" description="Disordered" evidence="1">
    <location>
        <begin position="904"/>
        <end position="923"/>
    </location>
</feature>
<feature type="compositionally biased region" description="Low complexity" evidence="1">
    <location>
        <begin position="274"/>
        <end position="285"/>
    </location>
</feature>
<organism evidence="4 5">
    <name type="scientific">Marinobacterium alkalitolerans</name>
    <dbReference type="NCBI Taxonomy" id="1542925"/>
    <lineage>
        <taxon>Bacteria</taxon>
        <taxon>Pseudomonadati</taxon>
        <taxon>Pseudomonadota</taxon>
        <taxon>Gammaproteobacteria</taxon>
        <taxon>Oceanospirillales</taxon>
        <taxon>Oceanospirillaceae</taxon>
        <taxon>Marinobacterium</taxon>
    </lineage>
</organism>
<evidence type="ECO:0000256" key="1">
    <source>
        <dbReference type="SAM" id="MobiDB-lite"/>
    </source>
</evidence>
<dbReference type="InterPro" id="IPR057840">
    <property type="entry name" value="FimV_N"/>
</dbReference>
<feature type="compositionally biased region" description="Basic and acidic residues" evidence="1">
    <location>
        <begin position="424"/>
        <end position="435"/>
    </location>
</feature>
<feature type="compositionally biased region" description="Polar residues" evidence="1">
    <location>
        <begin position="139"/>
        <end position="165"/>
    </location>
</feature>
<feature type="region of interest" description="Disordered" evidence="1">
    <location>
        <begin position="469"/>
        <end position="859"/>
    </location>
</feature>
<proteinExistence type="predicted"/>
<evidence type="ECO:0000256" key="2">
    <source>
        <dbReference type="SAM" id="SignalP"/>
    </source>
</evidence>
<gene>
    <name evidence="4" type="ORF">H9C73_09800</name>
</gene>
<feature type="region of interest" description="Disordered" evidence="1">
    <location>
        <begin position="417"/>
        <end position="444"/>
    </location>
</feature>
<feature type="compositionally biased region" description="Acidic residues" evidence="1">
    <location>
        <begin position="616"/>
        <end position="692"/>
    </location>
</feature>
<feature type="compositionally biased region" description="Acidic residues" evidence="1">
    <location>
        <begin position="567"/>
        <end position="584"/>
    </location>
</feature>
<feature type="domain" description="FimV N-terminal" evidence="3">
    <location>
        <begin position="23"/>
        <end position="130"/>
    </location>
</feature>
<dbReference type="EMBL" id="JACVEW010000013">
    <property type="protein sequence ID" value="MBP0049033.1"/>
    <property type="molecule type" value="Genomic_DNA"/>
</dbReference>
<feature type="compositionally biased region" description="Acidic residues" evidence="1">
    <location>
        <begin position="286"/>
        <end position="297"/>
    </location>
</feature>
<feature type="region of interest" description="Disordered" evidence="1">
    <location>
        <begin position="257"/>
        <end position="358"/>
    </location>
</feature>
<feature type="compositionally biased region" description="Acidic residues" evidence="1">
    <location>
        <begin position="551"/>
        <end position="560"/>
    </location>
</feature>
<feature type="compositionally biased region" description="Acidic residues" evidence="1">
    <location>
        <begin position="834"/>
        <end position="853"/>
    </location>
</feature>
<evidence type="ECO:0000313" key="4">
    <source>
        <dbReference type="EMBL" id="MBP0049033.1"/>
    </source>
</evidence>
<feature type="compositionally biased region" description="Low complexity" evidence="1">
    <location>
        <begin position="499"/>
        <end position="518"/>
    </location>
</feature>
<feature type="compositionally biased region" description="Acidic residues" evidence="1">
    <location>
        <begin position="768"/>
        <end position="809"/>
    </location>
</feature>
<comment type="caution">
    <text evidence="4">The sequence shown here is derived from an EMBL/GenBank/DDBJ whole genome shotgun (WGS) entry which is preliminary data.</text>
</comment>
<feature type="compositionally biased region" description="Basic and acidic residues" evidence="1">
    <location>
        <begin position="469"/>
        <end position="497"/>
    </location>
</feature>
<sequence>MLRKLALSLAVSAALGASHANALGLGEIRVNSALNEPLDAEIRLTQVRDLSPLQIQPRMASLDEYAVGSSAQARYLRDIQFQVLVSPEGNGRIRLRSTEPVQEPFLNFMVEVNWPSGRLVREYTLLLDPPVFDAAPSVQPVTSTPARTTQQVSSQPSRPSGNVDNIRTRAGENQVYVGVNDTLWEIAKAHKPAGVTEHQMMLALLRKNPQAFPSRNINTMRAGVVMDLPSVAEAQQLSHREAVAEVARQMQLWRDGKAGMTAQQSAPVDVSKPAPEAEAADSASTETDEAASGESETEDPKADAEGTTEAAASAEAGAEEGQLTIVAPEDQAEETGETAPAGESVDTSGDEATPAQADQEQVITEATRQLEDDVLVAQEKIDVLERENADLNDKLNSVLEQLESQSRMLELQSQQMATLQAELSKQEARAAEPEPKPQGLLENPVVLGGIGAGALAILAGLWLALRRRGSDKPKEAKPKELVNVPDELKHKEERDDSMAPAAAAAGAAAGVAAGAAAAETEDSDEIPRPAPLSSEEDDEEFTRPPMQSLSQEDDAADLNDDLQSLDLDMDLDLDDLDSASDQVEEPASAGDLDELDASEFDLGIEEEPASANMAEVESEEPAEAGEAEAPEEPEATEEVVSEADESADDAAAGEDQQEDELEFNVEPLAEEDDTADDLDALLGDDDTSDDLDFMLQDNQVEDESVEDESAASGEDLDALLGGSESDAEMTDEPEEPEVDTSLDDTVESVEDEEYEIDSDLEAMLAGAADDEDEEDLFASSETDAEQSADDDLDSLLADFDPESDDESEESAPATPSKEQVEEELTSNISHDLEMDLDSELDEMLNSTDDDIELSEDRNEEAVEVLDKMNLLSGTDETETKLDLARAYLEMDDKDGARDILQEITNEGSDEQRAQAQKLLDSLD</sequence>
<dbReference type="NCBIfam" id="TIGR03505">
    <property type="entry name" value="FimV_core"/>
    <property type="match status" value="1"/>
</dbReference>
<dbReference type="Proteomes" id="UP000810171">
    <property type="component" value="Unassembled WGS sequence"/>
</dbReference>
<dbReference type="Pfam" id="PF14559">
    <property type="entry name" value="TPR_19"/>
    <property type="match status" value="1"/>
</dbReference>
<dbReference type="RefSeq" id="WP_209287649.1">
    <property type="nucleotide sequence ID" value="NZ_JACVEW010000013.1"/>
</dbReference>